<reference evidence="11" key="1">
    <citation type="journal article" date="2014" name="Insect Biochem. Mol. Biol.">
        <title>An insight into the sialome of the frog biting fly, Corethrella appendiculata.</title>
        <authorList>
            <person name="Ribeiro J.M.C."/>
            <person name="Chagas A.C."/>
            <person name="Pham V.M."/>
            <person name="Lounibos L.P."/>
            <person name="Calvo E."/>
        </authorList>
    </citation>
    <scope>NUCLEOTIDE SEQUENCE</scope>
    <source>
        <tissue evidence="11">Salivary glands</tissue>
    </source>
</reference>
<keyword evidence="4" id="KW-1000">Mitochondrion outer membrane</keyword>
<comment type="subcellular location">
    <subcellularLocation>
        <location evidence="1">Mitochondrion outer membrane</location>
    </subcellularLocation>
</comment>
<keyword evidence="8" id="KW-0812">Transmembrane</keyword>
<keyword evidence="8" id="KW-1133">Transmembrane helix</keyword>
<evidence type="ECO:0000259" key="9">
    <source>
        <dbReference type="Pfam" id="PF10568"/>
    </source>
</evidence>
<dbReference type="AlphaFoldDB" id="U5ETA2"/>
<keyword evidence="7 8" id="KW-0472">Membrane</keyword>
<evidence type="ECO:0000256" key="6">
    <source>
        <dbReference type="ARBA" id="ARBA00023128"/>
    </source>
</evidence>
<evidence type="ECO:0000256" key="4">
    <source>
        <dbReference type="ARBA" id="ARBA00022787"/>
    </source>
</evidence>
<proteinExistence type="evidence at transcript level"/>
<sequence length="318" mass="36874">MEIYVYKGEWGLPTIDFDCCRILTYIKLTKAPVKIQTKSNPFTSPNGLLPYLKVDNRKIASYAKIVEYLSSQGFRCNKHEEFILINGHIENIIENLHPFFLYEQWGDPKNIDFTRGLYAYRTPFPFNFYCPRKYISKTNELMETLANFSIEDPAEQHDTASMMLNAKKCINWIAEKIGDNDWFLGQESSEIDATIFGYLSIILHATLPNNLLQIHLRQCTNLVKYVERITKKYFAEDGFCTANAKNSHRKTEEETSTFYTGKEDDENVSAKRKRILLSGFVALITMTAYAIYSGILHISREEIPSNMFQYDEDLSDDE</sequence>
<organism evidence="11">
    <name type="scientific">Corethrella appendiculata</name>
    <dbReference type="NCBI Taxonomy" id="1370023"/>
    <lineage>
        <taxon>Eukaryota</taxon>
        <taxon>Metazoa</taxon>
        <taxon>Ecdysozoa</taxon>
        <taxon>Arthropoda</taxon>
        <taxon>Hexapoda</taxon>
        <taxon>Insecta</taxon>
        <taxon>Pterygota</taxon>
        <taxon>Neoptera</taxon>
        <taxon>Endopterygota</taxon>
        <taxon>Diptera</taxon>
        <taxon>Nematocera</taxon>
        <taxon>Culicoidea</taxon>
        <taxon>Chaoboridae</taxon>
        <taxon>Corethrella</taxon>
    </lineage>
</organism>
<evidence type="ECO:0000313" key="11">
    <source>
        <dbReference type="EMBL" id="JAB57858.1"/>
    </source>
</evidence>
<dbReference type="PANTHER" id="PTHR12289:SF41">
    <property type="entry name" value="FAILED AXON CONNECTIONS-RELATED"/>
    <property type="match status" value="1"/>
</dbReference>
<accession>U5ETA2</accession>
<dbReference type="EMBL" id="GANO01002013">
    <property type="protein sequence ID" value="JAB57858.1"/>
    <property type="molecule type" value="mRNA"/>
</dbReference>
<feature type="domain" description="Metaxin glutathione S-transferase" evidence="10">
    <location>
        <begin position="166"/>
        <end position="229"/>
    </location>
</feature>
<keyword evidence="5" id="KW-0653">Protein transport</keyword>
<protein>
    <submittedName>
        <fullName evidence="11">Putative translocase of outer mitochondrial membrane complex subunit tom37/metaxin 1</fullName>
    </submittedName>
</protein>
<evidence type="ECO:0000256" key="7">
    <source>
        <dbReference type="ARBA" id="ARBA00023136"/>
    </source>
</evidence>
<dbReference type="InterPro" id="IPR050931">
    <property type="entry name" value="Mito_Protein_Transport_Metaxin"/>
</dbReference>
<dbReference type="GO" id="GO:0001401">
    <property type="term" value="C:SAM complex"/>
    <property type="evidence" value="ECO:0007669"/>
    <property type="project" value="InterPro"/>
</dbReference>
<evidence type="ECO:0000256" key="2">
    <source>
        <dbReference type="ARBA" id="ARBA00009170"/>
    </source>
</evidence>
<evidence type="ECO:0000256" key="3">
    <source>
        <dbReference type="ARBA" id="ARBA00022448"/>
    </source>
</evidence>
<keyword evidence="6" id="KW-0496">Mitochondrion</keyword>
<evidence type="ECO:0000256" key="1">
    <source>
        <dbReference type="ARBA" id="ARBA00004294"/>
    </source>
</evidence>
<evidence type="ECO:0000256" key="5">
    <source>
        <dbReference type="ARBA" id="ARBA00022927"/>
    </source>
</evidence>
<keyword evidence="3" id="KW-0813">Transport</keyword>
<dbReference type="Pfam" id="PF17171">
    <property type="entry name" value="GST_C_6"/>
    <property type="match status" value="1"/>
</dbReference>
<dbReference type="Pfam" id="PF10568">
    <property type="entry name" value="Tom37"/>
    <property type="match status" value="1"/>
</dbReference>
<feature type="domain" description="Mitochondrial outer membrane transport complex Sam37/metaxin N-terminal" evidence="9">
    <location>
        <begin position="19"/>
        <end position="134"/>
    </location>
</feature>
<comment type="similarity">
    <text evidence="2">Belongs to the metaxin family.</text>
</comment>
<evidence type="ECO:0000259" key="10">
    <source>
        <dbReference type="Pfam" id="PF17171"/>
    </source>
</evidence>
<evidence type="ECO:0000256" key="8">
    <source>
        <dbReference type="SAM" id="Phobius"/>
    </source>
</evidence>
<dbReference type="InterPro" id="IPR036282">
    <property type="entry name" value="Glutathione-S-Trfase_C_sf"/>
</dbReference>
<dbReference type="InterPro" id="IPR033468">
    <property type="entry name" value="Metaxin_GST"/>
</dbReference>
<dbReference type="SUPFAM" id="SSF47616">
    <property type="entry name" value="GST C-terminal domain-like"/>
    <property type="match status" value="1"/>
</dbReference>
<dbReference type="CDD" id="cd03078">
    <property type="entry name" value="GST_N_Metaxin1_like"/>
    <property type="match status" value="1"/>
</dbReference>
<feature type="transmembrane region" description="Helical" evidence="8">
    <location>
        <begin position="275"/>
        <end position="298"/>
    </location>
</feature>
<name>U5ETA2_9DIPT</name>
<dbReference type="PANTHER" id="PTHR12289">
    <property type="entry name" value="METAXIN RELATED"/>
    <property type="match status" value="1"/>
</dbReference>
<dbReference type="GO" id="GO:0007005">
    <property type="term" value="P:mitochondrion organization"/>
    <property type="evidence" value="ECO:0007669"/>
    <property type="project" value="TreeGrafter"/>
</dbReference>
<dbReference type="InterPro" id="IPR019564">
    <property type="entry name" value="Sam37/metaxin_N"/>
</dbReference>
<dbReference type="GO" id="GO:0015031">
    <property type="term" value="P:protein transport"/>
    <property type="evidence" value="ECO:0007669"/>
    <property type="project" value="UniProtKB-KW"/>
</dbReference>